<dbReference type="Proteomes" id="UP000054248">
    <property type="component" value="Unassembled WGS sequence"/>
</dbReference>
<feature type="compositionally biased region" description="Polar residues" evidence="8">
    <location>
        <begin position="309"/>
        <end position="339"/>
    </location>
</feature>
<keyword evidence="6" id="KW-0539">Nucleus</keyword>
<evidence type="ECO:0000256" key="4">
    <source>
        <dbReference type="ARBA" id="ARBA00022833"/>
    </source>
</evidence>
<evidence type="ECO:0000313" key="11">
    <source>
        <dbReference type="Proteomes" id="UP000054248"/>
    </source>
</evidence>
<keyword evidence="3" id="KW-0677">Repeat</keyword>
<evidence type="ECO:0000256" key="6">
    <source>
        <dbReference type="ARBA" id="ARBA00023242"/>
    </source>
</evidence>
<dbReference type="SMART" id="SM00132">
    <property type="entry name" value="LIM"/>
    <property type="match status" value="2"/>
</dbReference>
<dbReference type="PANTHER" id="PTHR24215:SF35">
    <property type="entry name" value="MUSCLE LIM PROTEIN MLP84B"/>
    <property type="match status" value="1"/>
</dbReference>
<organism evidence="10 11">
    <name type="scientific">Tulasnella calospora MUT 4182</name>
    <dbReference type="NCBI Taxonomy" id="1051891"/>
    <lineage>
        <taxon>Eukaryota</taxon>
        <taxon>Fungi</taxon>
        <taxon>Dikarya</taxon>
        <taxon>Basidiomycota</taxon>
        <taxon>Agaricomycotina</taxon>
        <taxon>Agaricomycetes</taxon>
        <taxon>Cantharellales</taxon>
        <taxon>Tulasnellaceae</taxon>
        <taxon>Tulasnella</taxon>
    </lineage>
</organism>
<evidence type="ECO:0000256" key="1">
    <source>
        <dbReference type="ARBA" id="ARBA00004123"/>
    </source>
</evidence>
<evidence type="ECO:0000256" key="2">
    <source>
        <dbReference type="ARBA" id="ARBA00022723"/>
    </source>
</evidence>
<proteinExistence type="predicted"/>
<dbReference type="FunFam" id="2.10.110.10:FF:000001">
    <property type="entry name" value="Cysteine and glycine-rich protein 1"/>
    <property type="match status" value="1"/>
</dbReference>
<dbReference type="PRINTS" id="PR01217">
    <property type="entry name" value="PRICHEXTENSN"/>
</dbReference>
<comment type="subcellular location">
    <subcellularLocation>
        <location evidence="1">Nucleus</location>
    </subcellularLocation>
</comment>
<dbReference type="PROSITE" id="PS00478">
    <property type="entry name" value="LIM_DOMAIN_1"/>
    <property type="match status" value="1"/>
</dbReference>
<name>A0A0C3QPZ6_9AGAM</name>
<keyword evidence="2 7" id="KW-0479">Metal-binding</keyword>
<feature type="compositionally biased region" description="Pro residues" evidence="8">
    <location>
        <begin position="128"/>
        <end position="145"/>
    </location>
</feature>
<feature type="domain" description="LIM zinc-binding" evidence="9">
    <location>
        <begin position="8"/>
        <end position="69"/>
    </location>
</feature>
<evidence type="ECO:0000256" key="5">
    <source>
        <dbReference type="ARBA" id="ARBA00023038"/>
    </source>
</evidence>
<dbReference type="OrthoDB" id="8062037at2759"/>
<sequence>MNPFGATPRCPRCEKLVYAAEQVMGPGRKMYHKPCLSCRSCSKRLDSFSLVEHDGEPYCKQCHMKNFSTKDLRHANLPQASPPTSPSRTPTGSAPTSPSRDRIPTSPGKLNLANLAYPKRDLEQDTPMEPPPQPFSFPPVDVPEPIPEEKEEPEVLPQESKPVVEAVAKSPSPPPKRFSIYSRRPMSPIYSPDQLASTSSQPQPPATATGATFPDRPLVGRPVGSPRSSWQPPPKSSTPEIKEGEVTTVPQNGLASTPMGMSVSEPPQSAPPTTTGFLKRIVPMTTGGGIVPIPAPYSPTKRLTQTFTGSMSPNSASQPLSPNFTGRGTGSPITPNFTGQGVFGAPKKLTPNFTGGVWSGGNKDQCPKCGKAVYHAEGVNAVGKRWHKADGEPYCKACYAKLYGPQGSGYALLGKVG</sequence>
<dbReference type="STRING" id="1051891.A0A0C3QPZ6"/>
<feature type="compositionally biased region" description="Low complexity" evidence="8">
    <location>
        <begin position="86"/>
        <end position="98"/>
    </location>
</feature>
<keyword evidence="11" id="KW-1185">Reference proteome</keyword>
<dbReference type="GO" id="GO:0005634">
    <property type="term" value="C:nucleus"/>
    <property type="evidence" value="ECO:0007669"/>
    <property type="project" value="UniProtKB-SubCell"/>
</dbReference>
<evidence type="ECO:0000256" key="8">
    <source>
        <dbReference type="SAM" id="MobiDB-lite"/>
    </source>
</evidence>
<dbReference type="AlphaFoldDB" id="A0A0C3QPZ6"/>
<feature type="region of interest" description="Disordered" evidence="8">
    <location>
        <begin position="74"/>
        <end position="274"/>
    </location>
</feature>
<dbReference type="GO" id="GO:0030695">
    <property type="term" value="F:GTPase regulator activity"/>
    <property type="evidence" value="ECO:0007669"/>
    <property type="project" value="UniProtKB-ARBA"/>
</dbReference>
<protein>
    <recommendedName>
        <fullName evidence="9">LIM zinc-binding domain-containing protein</fullName>
    </recommendedName>
</protein>
<dbReference type="Gene3D" id="2.10.110.10">
    <property type="entry name" value="Cysteine Rich Protein"/>
    <property type="match status" value="1"/>
</dbReference>
<evidence type="ECO:0000256" key="7">
    <source>
        <dbReference type="PROSITE-ProRule" id="PRU00125"/>
    </source>
</evidence>
<reference evidence="11" key="2">
    <citation type="submission" date="2015-01" db="EMBL/GenBank/DDBJ databases">
        <title>Evolutionary Origins and Diversification of the Mycorrhizal Mutualists.</title>
        <authorList>
            <consortium name="DOE Joint Genome Institute"/>
            <consortium name="Mycorrhizal Genomics Consortium"/>
            <person name="Kohler A."/>
            <person name="Kuo A."/>
            <person name="Nagy L.G."/>
            <person name="Floudas D."/>
            <person name="Copeland A."/>
            <person name="Barry K.W."/>
            <person name="Cichocki N."/>
            <person name="Veneault-Fourrey C."/>
            <person name="LaButti K."/>
            <person name="Lindquist E.A."/>
            <person name="Lipzen A."/>
            <person name="Lundell T."/>
            <person name="Morin E."/>
            <person name="Murat C."/>
            <person name="Riley R."/>
            <person name="Ohm R."/>
            <person name="Sun H."/>
            <person name="Tunlid A."/>
            <person name="Henrissat B."/>
            <person name="Grigoriev I.V."/>
            <person name="Hibbett D.S."/>
            <person name="Martin F."/>
        </authorList>
    </citation>
    <scope>NUCLEOTIDE SEQUENCE [LARGE SCALE GENOMIC DNA]</scope>
    <source>
        <strain evidence="11">MUT 4182</strain>
    </source>
</reference>
<accession>A0A0C3QPZ6</accession>
<feature type="region of interest" description="Disordered" evidence="8">
    <location>
        <begin position="309"/>
        <end position="340"/>
    </location>
</feature>
<dbReference type="GO" id="GO:0046872">
    <property type="term" value="F:metal ion binding"/>
    <property type="evidence" value="ECO:0007669"/>
    <property type="project" value="UniProtKB-KW"/>
</dbReference>
<feature type="compositionally biased region" description="Polar residues" evidence="8">
    <location>
        <begin position="265"/>
        <end position="274"/>
    </location>
</feature>
<dbReference type="SUPFAM" id="SSF57716">
    <property type="entry name" value="Glucocorticoid receptor-like (DNA-binding domain)"/>
    <property type="match status" value="4"/>
</dbReference>
<dbReference type="CDD" id="cd09326">
    <property type="entry name" value="LIM_CRP_like"/>
    <property type="match status" value="1"/>
</dbReference>
<dbReference type="HOGENOM" id="CLU_054591_0_0_1"/>
<dbReference type="GO" id="GO:0030036">
    <property type="term" value="P:actin cytoskeleton organization"/>
    <property type="evidence" value="ECO:0007669"/>
    <property type="project" value="TreeGrafter"/>
</dbReference>
<evidence type="ECO:0000259" key="9">
    <source>
        <dbReference type="PROSITE" id="PS50023"/>
    </source>
</evidence>
<dbReference type="PANTHER" id="PTHR24215">
    <property type="entry name" value="RHO-GTPASE-ACTIVATING PROTEIN LRG1"/>
    <property type="match status" value="1"/>
</dbReference>
<evidence type="ECO:0000313" key="10">
    <source>
        <dbReference type="EMBL" id="KIO30456.1"/>
    </source>
</evidence>
<dbReference type="Pfam" id="PF00412">
    <property type="entry name" value="LIM"/>
    <property type="match status" value="1"/>
</dbReference>
<keyword evidence="5 7" id="KW-0440">LIM domain</keyword>
<dbReference type="InterPro" id="IPR001781">
    <property type="entry name" value="Znf_LIM"/>
</dbReference>
<gene>
    <name evidence="10" type="ORF">M407DRAFT_20516</name>
</gene>
<keyword evidence="4 7" id="KW-0862">Zinc</keyword>
<evidence type="ECO:0000256" key="3">
    <source>
        <dbReference type="ARBA" id="ARBA00022737"/>
    </source>
</evidence>
<reference evidence="10 11" key="1">
    <citation type="submission" date="2014-04" db="EMBL/GenBank/DDBJ databases">
        <authorList>
            <consortium name="DOE Joint Genome Institute"/>
            <person name="Kuo A."/>
            <person name="Girlanda M."/>
            <person name="Perotto S."/>
            <person name="Kohler A."/>
            <person name="Nagy L.G."/>
            <person name="Floudas D."/>
            <person name="Copeland A."/>
            <person name="Barry K.W."/>
            <person name="Cichocki N."/>
            <person name="Veneault-Fourrey C."/>
            <person name="LaButti K."/>
            <person name="Lindquist E.A."/>
            <person name="Lipzen A."/>
            <person name="Lundell T."/>
            <person name="Morin E."/>
            <person name="Murat C."/>
            <person name="Sun H."/>
            <person name="Tunlid A."/>
            <person name="Henrissat B."/>
            <person name="Grigoriev I.V."/>
            <person name="Hibbett D.S."/>
            <person name="Martin F."/>
            <person name="Nordberg H.P."/>
            <person name="Cantor M.N."/>
            <person name="Hua S.X."/>
        </authorList>
    </citation>
    <scope>NUCLEOTIDE SEQUENCE [LARGE SCALE GENOMIC DNA]</scope>
    <source>
        <strain evidence="10 11">MUT 4182</strain>
    </source>
</reference>
<dbReference type="EMBL" id="KN822972">
    <property type="protein sequence ID" value="KIO30456.1"/>
    <property type="molecule type" value="Genomic_DNA"/>
</dbReference>
<dbReference type="GO" id="GO:0005737">
    <property type="term" value="C:cytoplasm"/>
    <property type="evidence" value="ECO:0007669"/>
    <property type="project" value="TreeGrafter"/>
</dbReference>
<dbReference type="PROSITE" id="PS50023">
    <property type="entry name" value="LIM_DOMAIN_2"/>
    <property type="match status" value="1"/>
</dbReference>